<evidence type="ECO:0000313" key="1">
    <source>
        <dbReference type="EMBL" id="MFC7321278.1"/>
    </source>
</evidence>
<dbReference type="RefSeq" id="WP_253935891.1">
    <property type="nucleotide sequence ID" value="NZ_JAPVRC010000006.1"/>
</dbReference>
<comment type="caution">
    <text evidence="1">The sequence shown here is derived from an EMBL/GenBank/DDBJ whole genome shotgun (WGS) entry which is preliminary data.</text>
</comment>
<gene>
    <name evidence="1" type="ORF">ACFQMN_10330</name>
</gene>
<evidence type="ECO:0008006" key="3">
    <source>
        <dbReference type="Google" id="ProtNLM"/>
    </source>
</evidence>
<sequence>MGYKLIAKDAKEIVIEFAKNNKEIVFETYQEANEFAVKVKKENRWTTGYEFSIIEDE</sequence>
<organism evidence="1 2">
    <name type="scientific">Halobacillus campisalis</name>
    <dbReference type="NCBI Taxonomy" id="435909"/>
    <lineage>
        <taxon>Bacteria</taxon>
        <taxon>Bacillati</taxon>
        <taxon>Bacillota</taxon>
        <taxon>Bacilli</taxon>
        <taxon>Bacillales</taxon>
        <taxon>Bacillaceae</taxon>
        <taxon>Halobacillus</taxon>
    </lineage>
</organism>
<protein>
    <recommendedName>
        <fullName evidence="3">Phage protein</fullName>
    </recommendedName>
</protein>
<name>A0ABW2K530_9BACI</name>
<reference evidence="2" key="1">
    <citation type="journal article" date="2019" name="Int. J. Syst. Evol. Microbiol.">
        <title>The Global Catalogue of Microorganisms (GCM) 10K type strain sequencing project: providing services to taxonomists for standard genome sequencing and annotation.</title>
        <authorList>
            <consortium name="The Broad Institute Genomics Platform"/>
            <consortium name="The Broad Institute Genome Sequencing Center for Infectious Disease"/>
            <person name="Wu L."/>
            <person name="Ma J."/>
        </authorList>
    </citation>
    <scope>NUCLEOTIDE SEQUENCE [LARGE SCALE GENOMIC DNA]</scope>
    <source>
        <strain evidence="2">CCUG 73951</strain>
    </source>
</reference>
<evidence type="ECO:0000313" key="2">
    <source>
        <dbReference type="Proteomes" id="UP001596494"/>
    </source>
</evidence>
<dbReference type="EMBL" id="JBHTBY010000008">
    <property type="protein sequence ID" value="MFC7321278.1"/>
    <property type="molecule type" value="Genomic_DNA"/>
</dbReference>
<keyword evidence="2" id="KW-1185">Reference proteome</keyword>
<accession>A0ABW2K530</accession>
<dbReference type="Proteomes" id="UP001596494">
    <property type="component" value="Unassembled WGS sequence"/>
</dbReference>
<proteinExistence type="predicted"/>